<keyword evidence="9 20" id="KW-0547">Nucleotide-binding</keyword>
<dbReference type="PROSITE" id="PS50067">
    <property type="entry name" value="KINESIN_MOTOR_2"/>
    <property type="match status" value="1"/>
</dbReference>
<accession>A0A8T2J6F6</accession>
<keyword evidence="15" id="KW-0206">Cytoskeleton</keyword>
<dbReference type="Gene3D" id="2.60.40.4330">
    <property type="entry name" value="Kinesin-like protein Kif23, Arf6-interacting domain"/>
    <property type="match status" value="1"/>
</dbReference>
<evidence type="ECO:0000256" key="10">
    <source>
        <dbReference type="ARBA" id="ARBA00022776"/>
    </source>
</evidence>
<feature type="compositionally biased region" description="Basic and acidic residues" evidence="23">
    <location>
        <begin position="678"/>
        <end position="696"/>
    </location>
</feature>
<keyword evidence="12" id="KW-0832">Ubl conjugation</keyword>
<evidence type="ECO:0000313" key="26">
    <source>
        <dbReference type="Proteomes" id="UP000812440"/>
    </source>
</evidence>
<keyword evidence="16" id="KW-0539">Nucleus</keyword>
<reference evidence="25" key="1">
    <citation type="thesis" date="2020" institute="ProQuest LLC" country="789 East Eisenhower Parkway, Ann Arbor, MI, USA">
        <title>Comparative Genomics and Chromosome Evolution.</title>
        <authorList>
            <person name="Mudd A.B."/>
        </authorList>
    </citation>
    <scope>NUCLEOTIDE SEQUENCE</scope>
    <source>
        <strain evidence="25">Female2</strain>
        <tissue evidence="25">Blood</tissue>
    </source>
</reference>
<dbReference type="GO" id="GO:0005634">
    <property type="term" value="C:nucleus"/>
    <property type="evidence" value="ECO:0007669"/>
    <property type="project" value="UniProtKB-SubCell"/>
</dbReference>
<dbReference type="Gene3D" id="3.40.850.10">
    <property type="entry name" value="Kinesin motor domain"/>
    <property type="match status" value="1"/>
</dbReference>
<evidence type="ECO:0000256" key="13">
    <source>
        <dbReference type="ARBA" id="ARBA00023054"/>
    </source>
</evidence>
<dbReference type="InterPro" id="IPR038105">
    <property type="entry name" value="Kif23_Arf-bd_sf"/>
</dbReference>
<evidence type="ECO:0000256" key="2">
    <source>
        <dbReference type="ARBA" id="ARBA00004186"/>
    </source>
</evidence>
<dbReference type="Pfam" id="PF00225">
    <property type="entry name" value="Kinesin"/>
    <property type="match status" value="1"/>
</dbReference>
<dbReference type="GO" id="GO:0090307">
    <property type="term" value="P:mitotic spindle assembly"/>
    <property type="evidence" value="ECO:0007669"/>
    <property type="project" value="TreeGrafter"/>
</dbReference>
<dbReference type="InterPro" id="IPR047149">
    <property type="entry name" value="KIF11-like"/>
</dbReference>
<feature type="region of interest" description="Disordered" evidence="23">
    <location>
        <begin position="674"/>
        <end position="741"/>
    </location>
</feature>
<dbReference type="Pfam" id="PF16540">
    <property type="entry name" value="MKLP1_Arf_bdg"/>
    <property type="match status" value="1"/>
</dbReference>
<dbReference type="PANTHER" id="PTHR47970:SF29">
    <property type="entry name" value="KINESIN FAMILY MEMBER 20B"/>
    <property type="match status" value="1"/>
</dbReference>
<evidence type="ECO:0000256" key="3">
    <source>
        <dbReference type="ARBA" id="ARBA00004476"/>
    </source>
</evidence>
<dbReference type="EMBL" id="JAACNH010000006">
    <property type="protein sequence ID" value="KAG8440815.1"/>
    <property type="molecule type" value="Genomic_DNA"/>
</dbReference>
<proteinExistence type="inferred from homology"/>
<dbReference type="InterPro" id="IPR019821">
    <property type="entry name" value="Kinesin_motor_CS"/>
</dbReference>
<dbReference type="OrthoDB" id="2403182at2759"/>
<dbReference type="GO" id="GO:0051231">
    <property type="term" value="P:spindle elongation"/>
    <property type="evidence" value="ECO:0007669"/>
    <property type="project" value="TreeGrafter"/>
</dbReference>
<evidence type="ECO:0000256" key="4">
    <source>
        <dbReference type="ARBA" id="ARBA00022490"/>
    </source>
</evidence>
<dbReference type="InterPro" id="IPR001752">
    <property type="entry name" value="Kinesin_motor_dom"/>
</dbReference>
<name>A0A8T2J6F6_9PIPI</name>
<keyword evidence="13 22" id="KW-0175">Coiled coil</keyword>
<dbReference type="InterPro" id="IPR027417">
    <property type="entry name" value="P-loop_NTPase"/>
</dbReference>
<feature type="region of interest" description="Disordered" evidence="23">
    <location>
        <begin position="1"/>
        <end position="27"/>
    </location>
</feature>
<feature type="domain" description="Kinesin motor" evidence="24">
    <location>
        <begin position="25"/>
        <end position="438"/>
    </location>
</feature>
<dbReference type="CDD" id="cd01368">
    <property type="entry name" value="KISc_KIF23_like"/>
    <property type="match status" value="1"/>
</dbReference>
<evidence type="ECO:0000313" key="25">
    <source>
        <dbReference type="EMBL" id="KAG8440815.1"/>
    </source>
</evidence>
<keyword evidence="5" id="KW-1017">Isopeptide bond</keyword>
<dbReference type="GO" id="GO:0005876">
    <property type="term" value="C:spindle microtubule"/>
    <property type="evidence" value="ECO:0007669"/>
    <property type="project" value="TreeGrafter"/>
</dbReference>
<dbReference type="PANTHER" id="PTHR47970">
    <property type="entry name" value="KINESIN-LIKE PROTEIN KIF11"/>
    <property type="match status" value="1"/>
</dbReference>
<evidence type="ECO:0000256" key="21">
    <source>
        <dbReference type="RuleBase" id="RU000394"/>
    </source>
</evidence>
<evidence type="ECO:0000256" key="22">
    <source>
        <dbReference type="SAM" id="Coils"/>
    </source>
</evidence>
<evidence type="ECO:0000256" key="15">
    <source>
        <dbReference type="ARBA" id="ARBA00023212"/>
    </source>
</evidence>
<organism evidence="25 26">
    <name type="scientific">Hymenochirus boettgeri</name>
    <name type="common">Congo dwarf clawed frog</name>
    <dbReference type="NCBI Taxonomy" id="247094"/>
    <lineage>
        <taxon>Eukaryota</taxon>
        <taxon>Metazoa</taxon>
        <taxon>Chordata</taxon>
        <taxon>Craniata</taxon>
        <taxon>Vertebrata</taxon>
        <taxon>Euteleostomi</taxon>
        <taxon>Amphibia</taxon>
        <taxon>Batrachia</taxon>
        <taxon>Anura</taxon>
        <taxon>Pipoidea</taxon>
        <taxon>Pipidae</taxon>
        <taxon>Pipinae</taxon>
        <taxon>Hymenochirus</taxon>
    </lineage>
</organism>
<dbReference type="GO" id="GO:0007018">
    <property type="term" value="P:microtubule-based movement"/>
    <property type="evidence" value="ECO:0007669"/>
    <property type="project" value="InterPro"/>
</dbReference>
<keyword evidence="8 21" id="KW-0493">Microtubule</keyword>
<dbReference type="GO" id="GO:0051301">
    <property type="term" value="P:cell division"/>
    <property type="evidence" value="ECO:0007669"/>
    <property type="project" value="UniProtKB-KW"/>
</dbReference>
<evidence type="ECO:0000256" key="12">
    <source>
        <dbReference type="ARBA" id="ARBA00022843"/>
    </source>
</evidence>
<keyword evidence="7" id="KW-0132">Cell division</keyword>
<keyword evidence="4" id="KW-0963">Cytoplasm</keyword>
<keyword evidence="6" id="KW-0597">Phosphoprotein</keyword>
<keyword evidence="10" id="KW-0498">Mitosis</keyword>
<feature type="region of interest" description="Disordered" evidence="23">
    <location>
        <begin position="807"/>
        <end position="839"/>
    </location>
</feature>
<gene>
    <name evidence="25" type="ORF">GDO86_006523</name>
</gene>
<dbReference type="GO" id="GO:0008017">
    <property type="term" value="F:microtubule binding"/>
    <property type="evidence" value="ECO:0007669"/>
    <property type="project" value="InterPro"/>
</dbReference>
<evidence type="ECO:0000256" key="9">
    <source>
        <dbReference type="ARBA" id="ARBA00022741"/>
    </source>
</evidence>
<evidence type="ECO:0000256" key="18">
    <source>
        <dbReference type="ARBA" id="ARBA00058317"/>
    </source>
</evidence>
<dbReference type="GO" id="GO:0008574">
    <property type="term" value="F:plus-end-directed microtubule motor activity"/>
    <property type="evidence" value="ECO:0007669"/>
    <property type="project" value="TreeGrafter"/>
</dbReference>
<evidence type="ECO:0000256" key="17">
    <source>
        <dbReference type="ARBA" id="ARBA00023306"/>
    </source>
</evidence>
<dbReference type="FunFam" id="2.60.40.4330:FF:000001">
    <property type="entry name" value="Kinesin-like protein"/>
    <property type="match status" value="1"/>
</dbReference>
<comment type="subunit">
    <text evidence="19">Heterotetramer of two molecules each of RACGAP1 and KIF23. Found in the centralspindlin complex. Interacts with RACGAP1; the interaction is direct. Interacts with ECT2 and PRC1. Interacts with ANXA11 during cytokinesis. Interacts with BIRC6/bruce and USP8/UBPY. Interacts with ARF6, forming heterodimers and heterotetramers.</text>
</comment>
<dbReference type="InterPro" id="IPR032384">
    <property type="entry name" value="Kif23_Arf-bd"/>
</dbReference>
<dbReference type="PROSITE" id="PS00411">
    <property type="entry name" value="KINESIN_MOTOR_1"/>
    <property type="match status" value="1"/>
</dbReference>
<keyword evidence="17" id="KW-0131">Cell cycle</keyword>
<dbReference type="GO" id="GO:0005524">
    <property type="term" value="F:ATP binding"/>
    <property type="evidence" value="ECO:0007669"/>
    <property type="project" value="UniProtKB-UniRule"/>
</dbReference>
<evidence type="ECO:0000256" key="20">
    <source>
        <dbReference type="PROSITE-ProRule" id="PRU00283"/>
    </source>
</evidence>
<evidence type="ECO:0000256" key="8">
    <source>
        <dbReference type="ARBA" id="ARBA00022701"/>
    </source>
</evidence>
<evidence type="ECO:0000256" key="19">
    <source>
        <dbReference type="ARBA" id="ARBA00066079"/>
    </source>
</evidence>
<evidence type="ECO:0000256" key="23">
    <source>
        <dbReference type="SAM" id="MobiDB-lite"/>
    </source>
</evidence>
<evidence type="ECO:0000256" key="5">
    <source>
        <dbReference type="ARBA" id="ARBA00022499"/>
    </source>
</evidence>
<protein>
    <recommendedName>
        <fullName evidence="21">Kinesin-like protein</fullName>
    </recommendedName>
</protein>
<dbReference type="SUPFAM" id="SSF52540">
    <property type="entry name" value="P-loop containing nucleoside triphosphate hydrolases"/>
    <property type="match status" value="1"/>
</dbReference>
<keyword evidence="14 20" id="KW-0505">Motor protein</keyword>
<evidence type="ECO:0000256" key="7">
    <source>
        <dbReference type="ARBA" id="ARBA00022618"/>
    </source>
</evidence>
<dbReference type="AlphaFoldDB" id="A0A8T2J6F6"/>
<sequence length="866" mass="99174">MKSAMRPAKPPRRIPPKKPSNQKDPVGVYCRVRPLSPSDQECCIEVINETTVQLHPPDGCKANRNGEYKETQYSFKQVFGTLVTQKELFDVVSKPLVEDVIRGRNGLLFTYGVTGSGKTYTMTGSPGEGGLLPRCLSMIFNSIGKYQAKRYVFKSDEKNGMDVQNEVDALLERQKREAQPQVIPRTPLTRQRVDPEFADMINIQDHCKIEEVDEDSVYSVFVSYIEIYNNYIYDLLEEVPLDPIKPKPPQSKILREDQNHNMYIAGCTEVEVKSTEEAFDVFWKGQKRRRIANTQLNRESSRSHSVFIIKLAQAPLDADGDNVLQEREQITVSQLSLVDLAGSERTNRTKAEGNRLREAGNINQSLMTLRTCIEVLRENQLCGTNKMVPYRDSKLTHLFKNYFDGEGKVRMIVCVNPKADDHEESLQVMRFAEMTQEVEVARPADKPICGLTPGRRYRNQAFKEELTRRLEERGGPQNGESDDQSVTDLLIQSFPPLPSCELLDANDDQTLPRLIEILEKRRRIRQMMGDEFNKNVCSFRAMLQDVNGAVTAKENFVQGKMTEKDRTIVSQKSEMERMEKKIKTLEYKIDILEKTTTIYEEEKRTLQQDLESQHHKLQRQLSDKRRLEARIQGMVNENAMKWEKECERRVAAKQLEMQNKLWVKDEKLKQLKAIVTESKSDKPERPPRERDREPKIPKRSISPAPVPNIPPVNMRHRRSRSAGTERWVDHKPPSSMETDTVMQPHIPNSIKVAVPSEKALAKCDRYMLTHQQLASDGELETKLIKGDVYKTRSGGQSVQFTDIETLRQESPPSASRKRRSSPCNDPPQGETTDSDWTDVETRCSVAVEMRAGSNLGPGYQHHAIPK</sequence>
<evidence type="ECO:0000256" key="16">
    <source>
        <dbReference type="ARBA" id="ARBA00023242"/>
    </source>
</evidence>
<evidence type="ECO:0000256" key="6">
    <source>
        <dbReference type="ARBA" id="ARBA00022553"/>
    </source>
</evidence>
<keyword evidence="26" id="KW-1185">Reference proteome</keyword>
<dbReference type="SMART" id="SM00129">
    <property type="entry name" value="KISc"/>
    <property type="match status" value="1"/>
</dbReference>
<evidence type="ECO:0000256" key="1">
    <source>
        <dbReference type="ARBA" id="ARBA00004123"/>
    </source>
</evidence>
<comment type="similarity">
    <text evidence="20 21">Belongs to the TRAFAC class myosin-kinesin ATPase superfamily. Kinesin family.</text>
</comment>
<comment type="function">
    <text evidence="18">Component of the centralspindlin complex that serves as a microtubule-dependent and Rho-mediated signaling required for the myosin contractile ring formation during the cell cycle cytokinesis. Essential for cytokinesis in Rho-mediated signaling. Required for the localization of ECT2 to the central spindle. Plus-end-directed motor enzyme that moves antiparallel microtubules in vitro.</text>
</comment>
<feature type="coiled-coil region" evidence="22">
    <location>
        <begin position="561"/>
        <end position="637"/>
    </location>
</feature>
<comment type="caution">
    <text evidence="25">The sequence shown here is derived from an EMBL/GenBank/DDBJ whole genome shotgun (WGS) entry which is preliminary data.</text>
</comment>
<evidence type="ECO:0000259" key="24">
    <source>
        <dbReference type="PROSITE" id="PS50067"/>
    </source>
</evidence>
<comment type="subcellular location">
    <subcellularLocation>
        <location evidence="2">Cytoplasm</location>
        <location evidence="2">Cytoskeleton</location>
        <location evidence="2">Spindle</location>
    </subcellularLocation>
    <subcellularLocation>
        <location evidence="3">Midbody</location>
        <location evidence="3">Midbody ring</location>
    </subcellularLocation>
    <subcellularLocation>
        <location evidence="1">Nucleus</location>
    </subcellularLocation>
</comment>
<dbReference type="GO" id="GO:0072686">
    <property type="term" value="C:mitotic spindle"/>
    <property type="evidence" value="ECO:0007669"/>
    <property type="project" value="TreeGrafter"/>
</dbReference>
<keyword evidence="11 20" id="KW-0067">ATP-binding</keyword>
<dbReference type="GO" id="GO:0090543">
    <property type="term" value="C:Flemming body"/>
    <property type="evidence" value="ECO:0007669"/>
    <property type="project" value="UniProtKB-SubCell"/>
</dbReference>
<dbReference type="Proteomes" id="UP000812440">
    <property type="component" value="Chromosome 3"/>
</dbReference>
<feature type="binding site" evidence="20">
    <location>
        <begin position="112"/>
        <end position="119"/>
    </location>
    <ligand>
        <name>ATP</name>
        <dbReference type="ChEBI" id="CHEBI:30616"/>
    </ligand>
</feature>
<evidence type="ECO:0000256" key="11">
    <source>
        <dbReference type="ARBA" id="ARBA00022840"/>
    </source>
</evidence>
<evidence type="ECO:0000256" key="14">
    <source>
        <dbReference type="ARBA" id="ARBA00023175"/>
    </source>
</evidence>
<dbReference type="InterPro" id="IPR036961">
    <property type="entry name" value="Kinesin_motor_dom_sf"/>
</dbReference>
<dbReference type="PRINTS" id="PR00380">
    <property type="entry name" value="KINESINHEAVY"/>
</dbReference>